<accession>A0ABQ9J5M1</accession>
<dbReference type="PANTHER" id="PTHR10907:SF66">
    <property type="entry name" value="MIP34848P1-RELATED"/>
    <property type="match status" value="1"/>
</dbReference>
<name>A0ABQ9J5M1_9CUCU</name>
<dbReference type="InterPro" id="IPR011042">
    <property type="entry name" value="6-blade_b-propeller_TolB-like"/>
</dbReference>
<comment type="caution">
    <text evidence="3">The sequence shown here is derived from an EMBL/GenBank/DDBJ whole genome shotgun (WGS) entry which is preliminary data.</text>
</comment>
<sequence>MNEDILGELEPLMWHVHWRDEPLAFMFPVEYSNSKFIAGLGRKFVFVEWDGISSEVSKVETIVEVENETKVKDNRLNGAKVDPYGRLWAGTMGPIDCEGNIVPGQGSLYSLEKGVLKKHEGNVGCSNGIAWNTKEMKMYYIDTLVPAVFQYDFSESGTISNKTCVFDFKANNITGLPDGLTIDSNGALWVCCIYGSNVIKFDPKDGKILKRIKFPTSQITSVTFGGKNLDKMYVTTAKNSC</sequence>
<dbReference type="Gene3D" id="2.120.10.30">
    <property type="entry name" value="TolB, C-terminal domain"/>
    <property type="match status" value="1"/>
</dbReference>
<gene>
    <name evidence="3" type="ORF">NQ317_006471</name>
</gene>
<protein>
    <recommendedName>
        <fullName evidence="2">SMP-30/Gluconolactonase/LRE-like region domain-containing protein</fullName>
    </recommendedName>
</protein>
<dbReference type="PANTHER" id="PTHR10907">
    <property type="entry name" value="REGUCALCIN"/>
    <property type="match status" value="1"/>
</dbReference>
<proteinExistence type="inferred from homology"/>
<evidence type="ECO:0000259" key="2">
    <source>
        <dbReference type="Pfam" id="PF08450"/>
    </source>
</evidence>
<feature type="domain" description="SMP-30/Gluconolactonase/LRE-like region" evidence="2">
    <location>
        <begin position="21"/>
        <end position="237"/>
    </location>
</feature>
<dbReference type="SUPFAM" id="SSF63829">
    <property type="entry name" value="Calcium-dependent phosphotriesterase"/>
    <property type="match status" value="1"/>
</dbReference>
<dbReference type="Proteomes" id="UP001162164">
    <property type="component" value="Unassembled WGS sequence"/>
</dbReference>
<dbReference type="InterPro" id="IPR005511">
    <property type="entry name" value="SMP-30"/>
</dbReference>
<dbReference type="EMBL" id="JAPWTJ010001181">
    <property type="protein sequence ID" value="KAJ8973405.1"/>
    <property type="molecule type" value="Genomic_DNA"/>
</dbReference>
<comment type="similarity">
    <text evidence="1">Belongs to the SMP-30/CGR1 family.</text>
</comment>
<dbReference type="Pfam" id="PF08450">
    <property type="entry name" value="SGL"/>
    <property type="match status" value="1"/>
</dbReference>
<reference evidence="3" key="1">
    <citation type="journal article" date="2023" name="Insect Mol. Biol.">
        <title>Genome sequencing provides insights into the evolution of gene families encoding plant cell wall-degrading enzymes in longhorned beetles.</title>
        <authorList>
            <person name="Shin N.R."/>
            <person name="Okamura Y."/>
            <person name="Kirsch R."/>
            <person name="Pauchet Y."/>
        </authorList>
    </citation>
    <scope>NUCLEOTIDE SEQUENCE</scope>
    <source>
        <strain evidence="3">MMC_N1</strain>
    </source>
</reference>
<organism evidence="3 4">
    <name type="scientific">Molorchus minor</name>
    <dbReference type="NCBI Taxonomy" id="1323400"/>
    <lineage>
        <taxon>Eukaryota</taxon>
        <taxon>Metazoa</taxon>
        <taxon>Ecdysozoa</taxon>
        <taxon>Arthropoda</taxon>
        <taxon>Hexapoda</taxon>
        <taxon>Insecta</taxon>
        <taxon>Pterygota</taxon>
        <taxon>Neoptera</taxon>
        <taxon>Endopterygota</taxon>
        <taxon>Coleoptera</taxon>
        <taxon>Polyphaga</taxon>
        <taxon>Cucujiformia</taxon>
        <taxon>Chrysomeloidea</taxon>
        <taxon>Cerambycidae</taxon>
        <taxon>Lamiinae</taxon>
        <taxon>Monochamini</taxon>
        <taxon>Molorchus</taxon>
    </lineage>
</organism>
<evidence type="ECO:0000313" key="4">
    <source>
        <dbReference type="Proteomes" id="UP001162164"/>
    </source>
</evidence>
<evidence type="ECO:0000313" key="3">
    <source>
        <dbReference type="EMBL" id="KAJ8973405.1"/>
    </source>
</evidence>
<dbReference type="PRINTS" id="PR01790">
    <property type="entry name" value="SMP30FAMILY"/>
</dbReference>
<evidence type="ECO:0000256" key="1">
    <source>
        <dbReference type="ARBA" id="ARBA00008853"/>
    </source>
</evidence>
<dbReference type="InterPro" id="IPR013658">
    <property type="entry name" value="SGL"/>
</dbReference>
<keyword evidence="4" id="KW-1185">Reference proteome</keyword>